<reference evidence="8 9" key="1">
    <citation type="submission" date="2019-07" db="EMBL/GenBank/DDBJ databases">
        <title>Deinococcus detaillus sp. nov., isolated from humus soil in Antarctica.</title>
        <authorList>
            <person name="Zhang K."/>
        </authorList>
    </citation>
    <scope>NUCLEOTIDE SEQUENCE [LARGE SCALE GENOMIC DNA]</scope>
    <source>
        <strain evidence="8 9">H1</strain>
    </source>
</reference>
<dbReference type="Pfam" id="PF07690">
    <property type="entry name" value="MFS_1"/>
    <property type="match status" value="1"/>
</dbReference>
<feature type="transmembrane region" description="Helical" evidence="6">
    <location>
        <begin position="162"/>
        <end position="181"/>
    </location>
</feature>
<keyword evidence="3 6" id="KW-0812">Transmembrane</keyword>
<dbReference type="EMBL" id="VKDB01000002">
    <property type="protein sequence ID" value="TSA87538.1"/>
    <property type="molecule type" value="Genomic_DNA"/>
</dbReference>
<accession>A0A553V4X8</accession>
<evidence type="ECO:0000256" key="6">
    <source>
        <dbReference type="SAM" id="Phobius"/>
    </source>
</evidence>
<keyword evidence="9" id="KW-1185">Reference proteome</keyword>
<dbReference type="Proteomes" id="UP000316092">
    <property type="component" value="Unassembled WGS sequence"/>
</dbReference>
<feature type="transmembrane region" description="Helical" evidence="6">
    <location>
        <begin position="20"/>
        <end position="43"/>
    </location>
</feature>
<feature type="transmembrane region" description="Helical" evidence="6">
    <location>
        <begin position="350"/>
        <end position="369"/>
    </location>
</feature>
<dbReference type="PANTHER" id="PTHR23513">
    <property type="entry name" value="INTEGRAL MEMBRANE EFFLUX PROTEIN-RELATED"/>
    <property type="match status" value="1"/>
</dbReference>
<evidence type="ECO:0000313" key="8">
    <source>
        <dbReference type="EMBL" id="TSA87538.1"/>
    </source>
</evidence>
<dbReference type="Gene3D" id="1.20.1250.20">
    <property type="entry name" value="MFS general substrate transporter like domains"/>
    <property type="match status" value="1"/>
</dbReference>
<evidence type="ECO:0000259" key="7">
    <source>
        <dbReference type="PROSITE" id="PS50850"/>
    </source>
</evidence>
<proteinExistence type="predicted"/>
<keyword evidence="5 6" id="KW-0472">Membrane</keyword>
<feature type="transmembrane region" description="Helical" evidence="6">
    <location>
        <begin position="390"/>
        <end position="411"/>
    </location>
</feature>
<evidence type="ECO:0000256" key="5">
    <source>
        <dbReference type="ARBA" id="ARBA00023136"/>
    </source>
</evidence>
<comment type="caution">
    <text evidence="8">The sequence shown here is derived from an EMBL/GenBank/DDBJ whole genome shotgun (WGS) entry which is preliminary data.</text>
</comment>
<feature type="transmembrane region" description="Helical" evidence="6">
    <location>
        <begin position="91"/>
        <end position="112"/>
    </location>
</feature>
<gene>
    <name evidence="8" type="ORF">FNU79_03395</name>
</gene>
<name>A0A553V4X8_9DEIO</name>
<evidence type="ECO:0000256" key="1">
    <source>
        <dbReference type="ARBA" id="ARBA00004651"/>
    </source>
</evidence>
<dbReference type="GO" id="GO:0005886">
    <property type="term" value="C:plasma membrane"/>
    <property type="evidence" value="ECO:0007669"/>
    <property type="project" value="UniProtKB-SubCell"/>
</dbReference>
<dbReference type="PROSITE" id="PS50850">
    <property type="entry name" value="MFS"/>
    <property type="match status" value="1"/>
</dbReference>
<comment type="subcellular location">
    <subcellularLocation>
        <location evidence="1">Cell membrane</location>
        <topology evidence="1">Multi-pass membrane protein</topology>
    </subcellularLocation>
</comment>
<feature type="transmembrane region" description="Helical" evidence="6">
    <location>
        <begin position="254"/>
        <end position="274"/>
    </location>
</feature>
<feature type="transmembrane region" description="Helical" evidence="6">
    <location>
        <begin position="294"/>
        <end position="320"/>
    </location>
</feature>
<protein>
    <submittedName>
        <fullName evidence="8">MFS transporter</fullName>
    </submittedName>
</protein>
<feature type="transmembrane region" description="Helical" evidence="6">
    <location>
        <begin position="417"/>
        <end position="435"/>
    </location>
</feature>
<evidence type="ECO:0000313" key="9">
    <source>
        <dbReference type="Proteomes" id="UP000316092"/>
    </source>
</evidence>
<dbReference type="AlphaFoldDB" id="A0A553V4X8"/>
<sequence length="468" mass="49847">MSHLAADPPPNGFRTFSILWASQSVSVLGSALSAFAFNIYLAQTVFPLESQKPQLALALSVTALAFTFTAMLGAPLAGVWADRRDRRATMLGCDLISAALALSIGLLLLLWHPSFWSLLPLVALTGLVGSFHMSAFDTSYATLVSSAQLPRANGMMQTIQSLSGLASPAIAALLVALPALARKGGQDTWLSGLESGVPLAFLLDAVSFSVAALVLTRLRIPSPAAYAPTETGEKRSILSEIGFGWRYILDRRPLLWLLLTFALVNFVSGPLGIFETLLTKYQLAPDWQARGYSFAPALALLTTLGSVGGVLGGVVISAWGGLKRRRVLGVLVPMILLGAAQLLFGASRSLYLSGAALLLFGLTVPFLNAHSQSIWQGQVPPALQGRVFSVRRLIAQFTGPLSIALASFAAAAFPVGWVVMALAAVLIVFCVGQLFNPALRRVEDQAGLDQEAARRSTRRAVLRQRPRT</sequence>
<feature type="transmembrane region" description="Helical" evidence="6">
    <location>
        <begin position="327"/>
        <end position="344"/>
    </location>
</feature>
<feature type="transmembrane region" description="Helical" evidence="6">
    <location>
        <begin position="118"/>
        <end position="141"/>
    </location>
</feature>
<dbReference type="InterPro" id="IPR011701">
    <property type="entry name" value="MFS"/>
</dbReference>
<keyword evidence="2" id="KW-1003">Cell membrane</keyword>
<feature type="transmembrane region" description="Helical" evidence="6">
    <location>
        <begin position="55"/>
        <end position="79"/>
    </location>
</feature>
<dbReference type="InterPro" id="IPR020846">
    <property type="entry name" value="MFS_dom"/>
</dbReference>
<feature type="domain" description="Major facilitator superfamily (MFS) profile" evidence="7">
    <location>
        <begin position="22"/>
        <end position="435"/>
    </location>
</feature>
<evidence type="ECO:0000256" key="4">
    <source>
        <dbReference type="ARBA" id="ARBA00022989"/>
    </source>
</evidence>
<dbReference type="RefSeq" id="WP_143719495.1">
    <property type="nucleotide sequence ID" value="NZ_VKDB01000002.1"/>
</dbReference>
<dbReference type="OrthoDB" id="9775268at2"/>
<dbReference type="GO" id="GO:0022857">
    <property type="term" value="F:transmembrane transporter activity"/>
    <property type="evidence" value="ECO:0007669"/>
    <property type="project" value="InterPro"/>
</dbReference>
<dbReference type="SUPFAM" id="SSF103473">
    <property type="entry name" value="MFS general substrate transporter"/>
    <property type="match status" value="1"/>
</dbReference>
<keyword evidence="4 6" id="KW-1133">Transmembrane helix</keyword>
<dbReference type="PANTHER" id="PTHR23513:SF11">
    <property type="entry name" value="STAPHYLOFERRIN A TRANSPORTER"/>
    <property type="match status" value="1"/>
</dbReference>
<dbReference type="CDD" id="cd06173">
    <property type="entry name" value="MFS_MefA_like"/>
    <property type="match status" value="1"/>
</dbReference>
<evidence type="ECO:0000256" key="2">
    <source>
        <dbReference type="ARBA" id="ARBA00022475"/>
    </source>
</evidence>
<organism evidence="8 9">
    <name type="scientific">Deinococcus detaillensis</name>
    <dbReference type="NCBI Taxonomy" id="2592048"/>
    <lineage>
        <taxon>Bacteria</taxon>
        <taxon>Thermotogati</taxon>
        <taxon>Deinococcota</taxon>
        <taxon>Deinococci</taxon>
        <taxon>Deinococcales</taxon>
        <taxon>Deinococcaceae</taxon>
        <taxon>Deinococcus</taxon>
    </lineage>
</organism>
<dbReference type="InterPro" id="IPR036259">
    <property type="entry name" value="MFS_trans_sf"/>
</dbReference>
<evidence type="ECO:0000256" key="3">
    <source>
        <dbReference type="ARBA" id="ARBA00022692"/>
    </source>
</evidence>